<feature type="compositionally biased region" description="Basic and acidic residues" evidence="7">
    <location>
        <begin position="9"/>
        <end position="23"/>
    </location>
</feature>
<accession>A0AAV7F7T1</accession>
<feature type="transmembrane region" description="Helical" evidence="8">
    <location>
        <begin position="67"/>
        <end position="87"/>
    </location>
</feature>
<feature type="transmembrane region" description="Helical" evidence="8">
    <location>
        <begin position="267"/>
        <end position="289"/>
    </location>
</feature>
<feature type="transmembrane region" description="Helical" evidence="8">
    <location>
        <begin position="378"/>
        <end position="399"/>
    </location>
</feature>
<dbReference type="PANTHER" id="PTHR48017">
    <property type="entry name" value="OS05G0424000 PROTEIN-RELATED"/>
    <property type="match status" value="1"/>
</dbReference>
<keyword evidence="5 8" id="KW-1133">Transmembrane helix</keyword>
<dbReference type="Pfam" id="PF01490">
    <property type="entry name" value="Aa_trans"/>
    <property type="match status" value="1"/>
</dbReference>
<evidence type="ECO:0000256" key="4">
    <source>
        <dbReference type="ARBA" id="ARBA00022970"/>
    </source>
</evidence>
<feature type="transmembrane region" description="Helical" evidence="8">
    <location>
        <begin position="147"/>
        <end position="171"/>
    </location>
</feature>
<dbReference type="GO" id="GO:0006865">
    <property type="term" value="P:amino acid transport"/>
    <property type="evidence" value="ECO:0007669"/>
    <property type="project" value="UniProtKB-KW"/>
</dbReference>
<feature type="transmembrane region" description="Helical" evidence="8">
    <location>
        <begin position="183"/>
        <end position="204"/>
    </location>
</feature>
<feature type="transmembrane region" description="Helical" evidence="8">
    <location>
        <begin position="113"/>
        <end position="135"/>
    </location>
</feature>
<reference evidence="10 11" key="1">
    <citation type="submission" date="2021-07" db="EMBL/GenBank/DDBJ databases">
        <title>The Aristolochia fimbriata genome: insights into angiosperm evolution, floral development and chemical biosynthesis.</title>
        <authorList>
            <person name="Jiao Y."/>
        </authorList>
    </citation>
    <scope>NUCLEOTIDE SEQUENCE [LARGE SCALE GENOMIC DNA]</scope>
    <source>
        <strain evidence="10">IBCAS-2021</strain>
        <tissue evidence="10">Leaf</tissue>
    </source>
</reference>
<evidence type="ECO:0000313" key="10">
    <source>
        <dbReference type="EMBL" id="KAG9457004.1"/>
    </source>
</evidence>
<dbReference type="Proteomes" id="UP000825729">
    <property type="component" value="Unassembled WGS sequence"/>
</dbReference>
<keyword evidence="3 8" id="KW-0812">Transmembrane</keyword>
<organism evidence="10 11">
    <name type="scientific">Aristolochia fimbriata</name>
    <name type="common">White veined hardy Dutchman's pipe vine</name>
    <dbReference type="NCBI Taxonomy" id="158543"/>
    <lineage>
        <taxon>Eukaryota</taxon>
        <taxon>Viridiplantae</taxon>
        <taxon>Streptophyta</taxon>
        <taxon>Embryophyta</taxon>
        <taxon>Tracheophyta</taxon>
        <taxon>Spermatophyta</taxon>
        <taxon>Magnoliopsida</taxon>
        <taxon>Magnoliidae</taxon>
        <taxon>Piperales</taxon>
        <taxon>Aristolochiaceae</taxon>
        <taxon>Aristolochia</taxon>
    </lineage>
</organism>
<protein>
    <recommendedName>
        <fullName evidence="9">Amino acid transporter transmembrane domain-containing protein</fullName>
    </recommendedName>
</protein>
<sequence length="445" mass="49432">MAGPSDPEQVTKNKDKEDKEKELNDWLPVTASRTAKWWSSTFHNVTAIVGAGVLGLPFAFSQTGWAGGIISLGLSWLVTLYTFWQLIELHELVPGKRFDRYHELGQHVFGERLGLWIVVPLQIGVQVGTDIVYMVTGGKSLKKFFDIVVPTFGAIRKTYFIMIFAAIHVFLSHFPNFNSIRGISVIAASMSIFYSTIAFVASLMKGPHQGISYAPRSSTSAGMTFDVFNAIGTVGFSYAAHSVALEIQATLPSTEEKSSKGPMWHGVLFAYAIVAFCYFSVSVAGYWAFGNTVQDDILVSLERPPWLVAVGNLMVFIHVIGGYQVFAMPIFDMIESYLVKTRKFEKGPLLRLIGRTAYVLFTAFIGISIPFFGGLMGFFGGLIFAPNSYFLPCIMWLIVKKPKAFSLHWILCWFSIIVGTLLMLFSPIGGLRQIIMDAKTYKLFS</sequence>
<evidence type="ECO:0000256" key="2">
    <source>
        <dbReference type="ARBA" id="ARBA00022448"/>
    </source>
</evidence>
<proteinExistence type="predicted"/>
<dbReference type="AlphaFoldDB" id="A0AAV7F7T1"/>
<feature type="domain" description="Amino acid transporter transmembrane" evidence="9">
    <location>
        <begin position="34"/>
        <end position="429"/>
    </location>
</feature>
<dbReference type="EMBL" id="JAINDJ010000002">
    <property type="protein sequence ID" value="KAG9457004.1"/>
    <property type="molecule type" value="Genomic_DNA"/>
</dbReference>
<feature type="transmembrane region" description="Helical" evidence="8">
    <location>
        <begin position="309"/>
        <end position="331"/>
    </location>
</feature>
<feature type="transmembrane region" description="Helical" evidence="8">
    <location>
        <begin position="42"/>
        <end position="60"/>
    </location>
</feature>
<keyword evidence="4" id="KW-0029">Amino-acid transport</keyword>
<evidence type="ECO:0000313" key="11">
    <source>
        <dbReference type="Proteomes" id="UP000825729"/>
    </source>
</evidence>
<keyword evidence="2" id="KW-0813">Transport</keyword>
<keyword evidence="11" id="KW-1185">Reference proteome</keyword>
<evidence type="ECO:0000256" key="3">
    <source>
        <dbReference type="ARBA" id="ARBA00022692"/>
    </source>
</evidence>
<feature type="transmembrane region" description="Helical" evidence="8">
    <location>
        <begin position="352"/>
        <end position="372"/>
    </location>
</feature>
<evidence type="ECO:0000259" key="9">
    <source>
        <dbReference type="Pfam" id="PF01490"/>
    </source>
</evidence>
<comment type="caution">
    <text evidence="10">The sequence shown here is derived from an EMBL/GenBank/DDBJ whole genome shotgun (WGS) entry which is preliminary data.</text>
</comment>
<dbReference type="GO" id="GO:0016020">
    <property type="term" value="C:membrane"/>
    <property type="evidence" value="ECO:0007669"/>
    <property type="project" value="UniProtKB-SubCell"/>
</dbReference>
<keyword evidence="6 8" id="KW-0472">Membrane</keyword>
<evidence type="ECO:0000256" key="5">
    <source>
        <dbReference type="ARBA" id="ARBA00022989"/>
    </source>
</evidence>
<dbReference type="InterPro" id="IPR013057">
    <property type="entry name" value="AA_transpt_TM"/>
</dbReference>
<feature type="region of interest" description="Disordered" evidence="7">
    <location>
        <begin position="1"/>
        <end position="23"/>
    </location>
</feature>
<feature type="transmembrane region" description="Helical" evidence="8">
    <location>
        <begin position="411"/>
        <end position="435"/>
    </location>
</feature>
<evidence type="ECO:0000256" key="1">
    <source>
        <dbReference type="ARBA" id="ARBA00004370"/>
    </source>
</evidence>
<gene>
    <name evidence="10" type="ORF">H6P81_001512</name>
</gene>
<evidence type="ECO:0000256" key="8">
    <source>
        <dbReference type="SAM" id="Phobius"/>
    </source>
</evidence>
<evidence type="ECO:0000256" key="6">
    <source>
        <dbReference type="ARBA" id="ARBA00023136"/>
    </source>
</evidence>
<name>A0AAV7F7T1_ARIFI</name>
<evidence type="ECO:0000256" key="7">
    <source>
        <dbReference type="SAM" id="MobiDB-lite"/>
    </source>
</evidence>
<comment type="subcellular location">
    <subcellularLocation>
        <location evidence="1">Membrane</location>
    </subcellularLocation>
</comment>